<feature type="compositionally biased region" description="Acidic residues" evidence="1">
    <location>
        <begin position="348"/>
        <end position="359"/>
    </location>
</feature>
<keyword evidence="3" id="KW-1185">Reference proteome</keyword>
<evidence type="ECO:0000313" key="3">
    <source>
        <dbReference type="Proteomes" id="UP000218209"/>
    </source>
</evidence>
<dbReference type="PANTHER" id="PTHR33099:SF7">
    <property type="entry name" value="MYND-TYPE DOMAIN-CONTAINING PROTEIN"/>
    <property type="match status" value="1"/>
</dbReference>
<accession>A0A1X6P7H5</accession>
<feature type="compositionally biased region" description="Gly residues" evidence="1">
    <location>
        <begin position="858"/>
        <end position="869"/>
    </location>
</feature>
<organism evidence="2 3">
    <name type="scientific">Porphyra umbilicalis</name>
    <name type="common">Purple laver</name>
    <name type="synonym">Red alga</name>
    <dbReference type="NCBI Taxonomy" id="2786"/>
    <lineage>
        <taxon>Eukaryota</taxon>
        <taxon>Rhodophyta</taxon>
        <taxon>Bangiophyceae</taxon>
        <taxon>Bangiales</taxon>
        <taxon>Bangiaceae</taxon>
        <taxon>Porphyra</taxon>
    </lineage>
</organism>
<dbReference type="EMBL" id="KV918854">
    <property type="protein sequence ID" value="OSX76842.1"/>
    <property type="molecule type" value="Genomic_DNA"/>
</dbReference>
<dbReference type="PANTHER" id="PTHR33099">
    <property type="entry name" value="FE2OG DIOXYGENASE DOMAIN-CONTAINING PROTEIN"/>
    <property type="match status" value="1"/>
</dbReference>
<feature type="region of interest" description="Disordered" evidence="1">
    <location>
        <begin position="847"/>
        <end position="882"/>
    </location>
</feature>
<feature type="compositionally biased region" description="Low complexity" evidence="1">
    <location>
        <begin position="847"/>
        <end position="857"/>
    </location>
</feature>
<dbReference type="AlphaFoldDB" id="A0A1X6P7H5"/>
<gene>
    <name evidence="2" type="ORF">BU14_0172s0024</name>
</gene>
<feature type="region of interest" description="Disordered" evidence="1">
    <location>
        <begin position="340"/>
        <end position="366"/>
    </location>
</feature>
<evidence type="ECO:0000313" key="2">
    <source>
        <dbReference type="EMBL" id="OSX76842.1"/>
    </source>
</evidence>
<dbReference type="Proteomes" id="UP000218209">
    <property type="component" value="Unassembled WGS sequence"/>
</dbReference>
<sequence>MLSEESHDAALGRVLEGGFAPTDFVSGGLLHGLPDPVLRVDGVGAVAIPLLDAASASLRAAAIPAAGAFGLAGPPGGAVLTIAPDRLRLSRAWDDAVQAVVATVVGPRLLVSADIPLGAVLGGLVVVEAGGVASVETAPPPAGAPVWGTLLLQLPTAARHGGGALEVEYHGAHRQYDGASVYGERGRDGGYWQPGPWQGGGARRPPAYFVAAYAACRLRPAAVTAGRQAFLRYHLVVEPPRGDGSPAPLPVPHDRAAEHSALARAAVDDWLDTDADEPVAFRLAQKYTRRELRRGALRPDDAALVAFARSLTDADGDPLLYLYVGSLRKWVRGVAGDGVHGGTMGEGGLDDSDGVDGDGGDGGQRRRRGAYHFVEDVQDQKETDVCWVTATDAPVVALPVPVDIDALVDVGHGNDWDDTPSEEDYQDDWTPVEHVYHMSVLVAWPYITGLKCAVDRGLPAAVAAVADHARRMPADRVASLVLGLLDLVPPDVRTLPLEELAALVTSVADAEAVGALLGLLTDGRGGRGARGIPSDGAAAGLAAAVAAVGWGAVGPAVLSLVSAAPDAHIGVCWHLLARLRAATAAAGGGGGGGGGAAEGMTALAEAIARRAVVAWPTVAAIPPAVARTAIGIFGLPAVEFAVGRPFATVGGGRAPAVCVAECILRLGDRVLLDHLTAALTLPGRSALLRVVLCDASVAAWAGRPAGTPAGAAVRAWAAAGLAALAPLPPPPPPPTWAMPDARLPRRITVPGLAAFLVGPTRRTTVGPFSSAANATRLARTLTGGDARTCGGRGYTVRTTERRVAGGGGWEVRVIKVDRLVGSAAVAALAHREQADRLRRLFLAPPAAGGAPPAEGGAAAAGGDGGGGGTPHPMPPPSGAPFSTAALQVQFDA</sequence>
<proteinExistence type="predicted"/>
<evidence type="ECO:0000256" key="1">
    <source>
        <dbReference type="SAM" id="MobiDB-lite"/>
    </source>
</evidence>
<reference evidence="2 3" key="1">
    <citation type="submission" date="2017-03" db="EMBL/GenBank/DDBJ databases">
        <title>WGS assembly of Porphyra umbilicalis.</title>
        <authorList>
            <person name="Brawley S.H."/>
            <person name="Blouin N.A."/>
            <person name="Ficko-Blean E."/>
            <person name="Wheeler G.L."/>
            <person name="Lohr M."/>
            <person name="Goodson H.V."/>
            <person name="Jenkins J.W."/>
            <person name="Blaby-Haas C.E."/>
            <person name="Helliwell K.E."/>
            <person name="Chan C."/>
            <person name="Marriage T."/>
            <person name="Bhattacharya D."/>
            <person name="Klein A.S."/>
            <person name="Badis Y."/>
            <person name="Brodie J."/>
            <person name="Cao Y."/>
            <person name="Collen J."/>
            <person name="Dittami S.M."/>
            <person name="Gachon C.M."/>
            <person name="Green B.R."/>
            <person name="Karpowicz S."/>
            <person name="Kim J.W."/>
            <person name="Kudahl U."/>
            <person name="Lin S."/>
            <person name="Michel G."/>
            <person name="Mittag M."/>
            <person name="Olson B.J."/>
            <person name="Pangilinan J."/>
            <person name="Peng Y."/>
            <person name="Qiu H."/>
            <person name="Shu S."/>
            <person name="Singer J.T."/>
            <person name="Smith A.G."/>
            <person name="Sprecher B.N."/>
            <person name="Wagner V."/>
            <person name="Wang W."/>
            <person name="Wang Z.-Y."/>
            <person name="Yan J."/>
            <person name="Yarish C."/>
            <person name="Zoeuner-Riek S."/>
            <person name="Zhuang Y."/>
            <person name="Zou Y."/>
            <person name="Lindquist E.A."/>
            <person name="Grimwood J."/>
            <person name="Barry K."/>
            <person name="Rokhsar D.S."/>
            <person name="Schmutz J."/>
            <person name="Stiller J.W."/>
            <person name="Grossman A.R."/>
            <person name="Prochnik S.E."/>
        </authorList>
    </citation>
    <scope>NUCLEOTIDE SEQUENCE [LARGE SCALE GENOMIC DNA]</scope>
    <source>
        <strain evidence="2">4086291</strain>
    </source>
</reference>
<protein>
    <submittedName>
        <fullName evidence="2">Uncharacterized protein</fullName>
    </submittedName>
</protein>
<name>A0A1X6P7H5_PORUM</name>